<keyword evidence="2" id="KW-1185">Reference proteome</keyword>
<dbReference type="AlphaFoldDB" id="A0AAD5Y614"/>
<accession>A0AAD5Y614</accession>
<dbReference type="EMBL" id="JADGKB010000005">
    <property type="protein sequence ID" value="KAJ3261502.1"/>
    <property type="molecule type" value="Genomic_DNA"/>
</dbReference>
<dbReference type="Proteomes" id="UP001210925">
    <property type="component" value="Unassembled WGS sequence"/>
</dbReference>
<comment type="caution">
    <text evidence="1">The sequence shown here is derived from an EMBL/GenBank/DDBJ whole genome shotgun (WGS) entry which is preliminary data.</text>
</comment>
<protein>
    <submittedName>
        <fullName evidence="1">Uncharacterized protein</fullName>
    </submittedName>
</protein>
<name>A0AAD5Y614_9FUNG</name>
<evidence type="ECO:0000313" key="2">
    <source>
        <dbReference type="Proteomes" id="UP001210925"/>
    </source>
</evidence>
<organism evidence="1 2">
    <name type="scientific">Boothiomyces macroporosus</name>
    <dbReference type="NCBI Taxonomy" id="261099"/>
    <lineage>
        <taxon>Eukaryota</taxon>
        <taxon>Fungi</taxon>
        <taxon>Fungi incertae sedis</taxon>
        <taxon>Chytridiomycota</taxon>
        <taxon>Chytridiomycota incertae sedis</taxon>
        <taxon>Chytridiomycetes</taxon>
        <taxon>Rhizophydiales</taxon>
        <taxon>Terramycetaceae</taxon>
        <taxon>Boothiomyces</taxon>
    </lineage>
</organism>
<evidence type="ECO:0000313" key="1">
    <source>
        <dbReference type="EMBL" id="KAJ3261502.1"/>
    </source>
</evidence>
<gene>
    <name evidence="1" type="ORF">HK103_005337</name>
</gene>
<reference evidence="1" key="1">
    <citation type="submission" date="2020-05" db="EMBL/GenBank/DDBJ databases">
        <title>Phylogenomic resolution of chytrid fungi.</title>
        <authorList>
            <person name="Stajich J.E."/>
            <person name="Amses K."/>
            <person name="Simmons R."/>
            <person name="Seto K."/>
            <person name="Myers J."/>
            <person name="Bonds A."/>
            <person name="Quandt C.A."/>
            <person name="Barry K."/>
            <person name="Liu P."/>
            <person name="Grigoriev I."/>
            <person name="Longcore J.E."/>
            <person name="James T.Y."/>
        </authorList>
    </citation>
    <scope>NUCLEOTIDE SEQUENCE</scope>
    <source>
        <strain evidence="1">PLAUS21</strain>
    </source>
</reference>
<sequence length="288" mass="33094">MTLFKNSRHVYLSGETQISVNIVPEIVFSRKEPAFFEFQINSNTCGSFSFRLIGTETVINKKAEKHMFLDRKYKINLVENNQQLRQLISPEGLLCSVKLKNASIKYKVEFYFNKINICTAKLAVITPSVFKHNLLMNHQLFANPSNLLFSVEGSRILFIHSEEDIQFLISPFRPKLVIVGSQKITKISFSLVEETGFKVRYRPHSWDPAMNVVKKDERKLLEIDLLPEEFDIKEGTVCVPLEILQLEGFVEPDVKGNYISIRHSLVVNVHVVDGHKYSLHTPVQVISK</sequence>
<proteinExistence type="predicted"/>